<evidence type="ECO:0000313" key="1">
    <source>
        <dbReference type="EMBL" id="CAF4230092.1"/>
    </source>
</evidence>
<accession>A0A8S2SJG5</accession>
<dbReference type="Proteomes" id="UP000676336">
    <property type="component" value="Unassembled WGS sequence"/>
</dbReference>
<proteinExistence type="predicted"/>
<comment type="caution">
    <text evidence="1">The sequence shown here is derived from an EMBL/GenBank/DDBJ whole genome shotgun (WGS) entry which is preliminary data.</text>
</comment>
<dbReference type="EMBL" id="CAJOBI010023373">
    <property type="protein sequence ID" value="CAF4230092.1"/>
    <property type="molecule type" value="Genomic_DNA"/>
</dbReference>
<reference evidence="1" key="1">
    <citation type="submission" date="2021-02" db="EMBL/GenBank/DDBJ databases">
        <authorList>
            <person name="Nowell W R."/>
        </authorList>
    </citation>
    <scope>NUCLEOTIDE SEQUENCE</scope>
</reference>
<organism evidence="1 2">
    <name type="scientific">Rotaria magnacalcarata</name>
    <dbReference type="NCBI Taxonomy" id="392030"/>
    <lineage>
        <taxon>Eukaryota</taxon>
        <taxon>Metazoa</taxon>
        <taxon>Spiralia</taxon>
        <taxon>Gnathifera</taxon>
        <taxon>Rotifera</taxon>
        <taxon>Eurotatoria</taxon>
        <taxon>Bdelloidea</taxon>
        <taxon>Philodinida</taxon>
        <taxon>Philodinidae</taxon>
        <taxon>Rotaria</taxon>
    </lineage>
</organism>
<evidence type="ECO:0000313" key="2">
    <source>
        <dbReference type="Proteomes" id="UP000676336"/>
    </source>
</evidence>
<feature type="non-terminal residue" evidence="1">
    <location>
        <position position="1"/>
    </location>
</feature>
<sequence>LVEIQQHTGFSQVFHDTEPMSRLTHDIFAIQFPSSRTESNQHVASTADSTNQSSLSNNSYVNLLVLNRVRLNSGLVQRFGAPIGKDFI</sequence>
<dbReference type="AlphaFoldDB" id="A0A8S2SJG5"/>
<protein>
    <submittedName>
        <fullName evidence="1">Uncharacterized protein</fullName>
    </submittedName>
</protein>
<name>A0A8S2SJG5_9BILA</name>
<gene>
    <name evidence="1" type="ORF">SMN809_LOCUS23100</name>
</gene>